<evidence type="ECO:0000313" key="8">
    <source>
        <dbReference type="EMBL" id="MCB7387311.1"/>
    </source>
</evidence>
<evidence type="ECO:0000256" key="2">
    <source>
        <dbReference type="ARBA" id="ARBA00005582"/>
    </source>
</evidence>
<accession>A0ABS8DFX6</accession>
<dbReference type="CDD" id="cd18875">
    <property type="entry name" value="NUDIX_Hydrolase"/>
    <property type="match status" value="1"/>
</dbReference>
<dbReference type="InterPro" id="IPR020476">
    <property type="entry name" value="Nudix_hydrolase"/>
</dbReference>
<comment type="caution">
    <text evidence="8">The sequence shown here is derived from an EMBL/GenBank/DDBJ whole genome shotgun (WGS) entry which is preliminary data.</text>
</comment>
<dbReference type="PRINTS" id="PR00502">
    <property type="entry name" value="NUDIXFAMILY"/>
</dbReference>
<gene>
    <name evidence="8" type="ORF">LIZ65_08415</name>
</gene>
<evidence type="ECO:0000259" key="7">
    <source>
        <dbReference type="PROSITE" id="PS51462"/>
    </source>
</evidence>
<comment type="cofactor">
    <cofactor evidence="1">
        <name>Mg(2+)</name>
        <dbReference type="ChEBI" id="CHEBI:18420"/>
    </cofactor>
</comment>
<sequence length="148" mass="17265">MRTENVELTVLCLIHKDDEYLLQDRVAKDWKGFTLPGGHVEIGESIVDAVVREMKEETGLNIISPRLCGIKHFPIDNGRYIVFLFETNQYEGELRSSEEGKMHWIKKSELSTVNLVNDFYELLNVMLDDNLSEFQYVINDGKWQILKR</sequence>
<dbReference type="PANTHER" id="PTHR43758:SF2">
    <property type="entry name" value="OXIDIZED PURINE NUCLEOSIDE TRIPHOSPHATE HYDROLASE"/>
    <property type="match status" value="1"/>
</dbReference>
<dbReference type="EMBL" id="JAJCIS010000003">
    <property type="protein sequence ID" value="MCB7387311.1"/>
    <property type="molecule type" value="Genomic_DNA"/>
</dbReference>
<comment type="similarity">
    <text evidence="2 6">Belongs to the Nudix hydrolase family.</text>
</comment>
<dbReference type="SUPFAM" id="SSF55811">
    <property type="entry name" value="Nudix"/>
    <property type="match status" value="1"/>
</dbReference>
<dbReference type="PANTHER" id="PTHR43758">
    <property type="entry name" value="7,8-DIHYDRO-8-OXOGUANINE TRIPHOSPHATASE"/>
    <property type="match status" value="1"/>
</dbReference>
<proteinExistence type="inferred from homology"/>
<protein>
    <submittedName>
        <fullName evidence="8">8-oxo-dGTP diphosphatase</fullName>
    </submittedName>
</protein>
<dbReference type="Gene3D" id="3.90.79.10">
    <property type="entry name" value="Nucleoside Triphosphate Pyrophosphohydrolase"/>
    <property type="match status" value="1"/>
</dbReference>
<evidence type="ECO:0000256" key="1">
    <source>
        <dbReference type="ARBA" id="ARBA00001946"/>
    </source>
</evidence>
<keyword evidence="4 6" id="KW-0378">Hydrolase</keyword>
<keyword evidence="5" id="KW-0460">Magnesium</keyword>
<evidence type="ECO:0000256" key="5">
    <source>
        <dbReference type="ARBA" id="ARBA00022842"/>
    </source>
</evidence>
<dbReference type="InterPro" id="IPR015797">
    <property type="entry name" value="NUDIX_hydrolase-like_dom_sf"/>
</dbReference>
<evidence type="ECO:0000256" key="6">
    <source>
        <dbReference type="RuleBase" id="RU003476"/>
    </source>
</evidence>
<keyword evidence="3" id="KW-0479">Metal-binding</keyword>
<name>A0ABS8DFX6_9FIRM</name>
<dbReference type="Proteomes" id="UP001299546">
    <property type="component" value="Unassembled WGS sequence"/>
</dbReference>
<organism evidence="8 9">
    <name type="scientific">Bariatricus massiliensis</name>
    <dbReference type="NCBI Taxonomy" id="1745713"/>
    <lineage>
        <taxon>Bacteria</taxon>
        <taxon>Bacillati</taxon>
        <taxon>Bacillota</taxon>
        <taxon>Clostridia</taxon>
        <taxon>Lachnospirales</taxon>
        <taxon>Lachnospiraceae</taxon>
        <taxon>Bariatricus</taxon>
    </lineage>
</organism>
<dbReference type="InterPro" id="IPR000086">
    <property type="entry name" value="NUDIX_hydrolase_dom"/>
</dbReference>
<dbReference type="InterPro" id="IPR020084">
    <property type="entry name" value="NUDIX_hydrolase_CS"/>
</dbReference>
<keyword evidence="9" id="KW-1185">Reference proteome</keyword>
<reference evidence="8 9" key="1">
    <citation type="submission" date="2021-10" db="EMBL/GenBank/DDBJ databases">
        <title>Collection of gut derived symbiotic bacterial strains cultured from healthy donors.</title>
        <authorList>
            <person name="Lin H."/>
            <person name="Littmann E."/>
            <person name="Kohout C."/>
            <person name="Pamer E.G."/>
        </authorList>
    </citation>
    <scope>NUCLEOTIDE SEQUENCE [LARGE SCALE GENOMIC DNA]</scope>
    <source>
        <strain evidence="8 9">DFI.1.165</strain>
    </source>
</reference>
<evidence type="ECO:0000256" key="4">
    <source>
        <dbReference type="ARBA" id="ARBA00022801"/>
    </source>
</evidence>
<dbReference type="PROSITE" id="PS00893">
    <property type="entry name" value="NUDIX_BOX"/>
    <property type="match status" value="1"/>
</dbReference>
<dbReference type="Pfam" id="PF00293">
    <property type="entry name" value="NUDIX"/>
    <property type="match status" value="1"/>
</dbReference>
<feature type="domain" description="Nudix hydrolase" evidence="7">
    <location>
        <begin position="5"/>
        <end position="127"/>
    </location>
</feature>
<evidence type="ECO:0000313" key="9">
    <source>
        <dbReference type="Proteomes" id="UP001299546"/>
    </source>
</evidence>
<dbReference type="PROSITE" id="PS51462">
    <property type="entry name" value="NUDIX"/>
    <property type="match status" value="1"/>
</dbReference>
<dbReference type="RefSeq" id="WP_227183473.1">
    <property type="nucleotide sequence ID" value="NZ_JAJCIQ010000003.1"/>
</dbReference>
<evidence type="ECO:0000256" key="3">
    <source>
        <dbReference type="ARBA" id="ARBA00022723"/>
    </source>
</evidence>